<organism evidence="8 9">
    <name type="scientific">Crossiella equi</name>
    <dbReference type="NCBI Taxonomy" id="130796"/>
    <lineage>
        <taxon>Bacteria</taxon>
        <taxon>Bacillati</taxon>
        <taxon>Actinomycetota</taxon>
        <taxon>Actinomycetes</taxon>
        <taxon>Pseudonocardiales</taxon>
        <taxon>Pseudonocardiaceae</taxon>
        <taxon>Crossiella</taxon>
    </lineage>
</organism>
<accession>A0ABS5A9W3</accession>
<keyword evidence="6" id="KW-0732">Signal</keyword>
<name>A0ABS5A9W3_9PSEU</name>
<dbReference type="RefSeq" id="WP_245372731.1">
    <property type="nucleotide sequence ID" value="NZ_JAGIOO010000001.1"/>
</dbReference>
<gene>
    <name evidence="8" type="ORF">JOF53_002247</name>
</gene>
<dbReference type="EMBL" id="JAGIOO010000001">
    <property type="protein sequence ID" value="MBP2473375.1"/>
    <property type="molecule type" value="Genomic_DNA"/>
</dbReference>
<dbReference type="InterPro" id="IPR002477">
    <property type="entry name" value="Peptidoglycan-bd-like"/>
</dbReference>
<dbReference type="InterPro" id="IPR036365">
    <property type="entry name" value="PGBD-like_sf"/>
</dbReference>
<feature type="compositionally biased region" description="Pro residues" evidence="5">
    <location>
        <begin position="21"/>
        <end position="36"/>
    </location>
</feature>
<dbReference type="InterPro" id="IPR000064">
    <property type="entry name" value="NLP_P60_dom"/>
</dbReference>
<keyword evidence="2" id="KW-0645">Protease</keyword>
<dbReference type="PANTHER" id="PTHR47359:SF3">
    <property type="entry name" value="NLP_P60 DOMAIN-CONTAINING PROTEIN-RELATED"/>
    <property type="match status" value="1"/>
</dbReference>
<dbReference type="InterPro" id="IPR051794">
    <property type="entry name" value="PG_Endopeptidase_C40"/>
</dbReference>
<dbReference type="PANTHER" id="PTHR47359">
    <property type="entry name" value="PEPTIDOGLYCAN DL-ENDOPEPTIDASE CWLO"/>
    <property type="match status" value="1"/>
</dbReference>
<evidence type="ECO:0000256" key="5">
    <source>
        <dbReference type="SAM" id="MobiDB-lite"/>
    </source>
</evidence>
<dbReference type="Gene3D" id="1.10.101.10">
    <property type="entry name" value="PGBD-like superfamily/PGBD"/>
    <property type="match status" value="1"/>
</dbReference>
<evidence type="ECO:0000259" key="7">
    <source>
        <dbReference type="PROSITE" id="PS51935"/>
    </source>
</evidence>
<keyword evidence="9" id="KW-1185">Reference proteome</keyword>
<dbReference type="InterPro" id="IPR038765">
    <property type="entry name" value="Papain-like_cys_pep_sf"/>
</dbReference>
<evidence type="ECO:0000256" key="4">
    <source>
        <dbReference type="ARBA" id="ARBA00022807"/>
    </source>
</evidence>
<protein>
    <submittedName>
        <fullName evidence="8">Cell wall-associated NlpC family hydrolase</fullName>
    </submittedName>
</protein>
<feature type="domain" description="NlpC/P60" evidence="7">
    <location>
        <begin position="242"/>
        <end position="356"/>
    </location>
</feature>
<feature type="chain" id="PRO_5047290751" evidence="6">
    <location>
        <begin position="17"/>
        <end position="356"/>
    </location>
</feature>
<dbReference type="SUPFAM" id="SSF47090">
    <property type="entry name" value="PGBD-like"/>
    <property type="match status" value="1"/>
</dbReference>
<reference evidence="8 9" key="1">
    <citation type="submission" date="2021-03" db="EMBL/GenBank/DDBJ databases">
        <title>Sequencing the genomes of 1000 actinobacteria strains.</title>
        <authorList>
            <person name="Klenk H.-P."/>
        </authorList>
    </citation>
    <scope>NUCLEOTIDE SEQUENCE [LARGE SCALE GENOMIC DNA]</scope>
    <source>
        <strain evidence="8 9">DSM 44580</strain>
    </source>
</reference>
<evidence type="ECO:0000256" key="6">
    <source>
        <dbReference type="SAM" id="SignalP"/>
    </source>
</evidence>
<evidence type="ECO:0000256" key="3">
    <source>
        <dbReference type="ARBA" id="ARBA00022801"/>
    </source>
</evidence>
<dbReference type="Proteomes" id="UP001519363">
    <property type="component" value="Unassembled WGS sequence"/>
</dbReference>
<dbReference type="PROSITE" id="PS51935">
    <property type="entry name" value="NLPC_P60"/>
    <property type="match status" value="1"/>
</dbReference>
<evidence type="ECO:0000313" key="9">
    <source>
        <dbReference type="Proteomes" id="UP001519363"/>
    </source>
</evidence>
<dbReference type="SUPFAM" id="SSF54001">
    <property type="entry name" value="Cysteine proteinases"/>
    <property type="match status" value="1"/>
</dbReference>
<feature type="signal peptide" evidence="6">
    <location>
        <begin position="1"/>
        <end position="16"/>
    </location>
</feature>
<dbReference type="Pfam" id="PF01471">
    <property type="entry name" value="PG_binding_1"/>
    <property type="match status" value="1"/>
</dbReference>
<dbReference type="Gene3D" id="3.90.1720.10">
    <property type="entry name" value="endopeptidase domain like (from Nostoc punctiforme)"/>
    <property type="match status" value="1"/>
</dbReference>
<feature type="region of interest" description="Disordered" evidence="5">
    <location>
        <begin position="14"/>
        <end position="38"/>
    </location>
</feature>
<evidence type="ECO:0000256" key="1">
    <source>
        <dbReference type="ARBA" id="ARBA00007074"/>
    </source>
</evidence>
<comment type="caution">
    <text evidence="8">The sequence shown here is derived from an EMBL/GenBank/DDBJ whole genome shotgun (WGS) entry which is preliminary data.</text>
</comment>
<dbReference type="GO" id="GO:0016787">
    <property type="term" value="F:hydrolase activity"/>
    <property type="evidence" value="ECO:0007669"/>
    <property type="project" value="UniProtKB-KW"/>
</dbReference>
<sequence length="356" mass="37476">MTVGVATLMSAQPALAAPADPVTPPPPPPVPAPAPAPDADALAAQALDRVADAQRRRDAVAAGVAKVEHALRTGEVPAARALLTALTRLCAQAVPEPQAVEALPGWAGVVTESADRLQREHLRQRAELCTGLPELDKRLAEAVLRQRVDRVAASMPTLRAGTRDTDAVAQVKTMLNGALGAKLSPVNPSYGPSTTAAVRAFQAAKGLPVTGRVDRLTWRELFVAHGGVPATGFAFGPARAPSERAALAVRAALTQLGLPYEWGAVKPGESFDCSGLTSWAYRQAGVTLPRHSTHQAIGSPVTRENLRPGDLIVWEGHVAMYVDRGRMIEAGDPIRLTAVRTTNVGMPFLGFFRPTA</sequence>
<dbReference type="Pfam" id="PF00877">
    <property type="entry name" value="NLPC_P60"/>
    <property type="match status" value="1"/>
</dbReference>
<keyword evidence="3 8" id="KW-0378">Hydrolase</keyword>
<proteinExistence type="inferred from homology"/>
<dbReference type="InterPro" id="IPR036366">
    <property type="entry name" value="PGBDSf"/>
</dbReference>
<evidence type="ECO:0000313" key="8">
    <source>
        <dbReference type="EMBL" id="MBP2473375.1"/>
    </source>
</evidence>
<evidence type="ECO:0000256" key="2">
    <source>
        <dbReference type="ARBA" id="ARBA00022670"/>
    </source>
</evidence>
<keyword evidence="4" id="KW-0788">Thiol protease</keyword>
<comment type="similarity">
    <text evidence="1">Belongs to the peptidase C40 family.</text>
</comment>